<dbReference type="Proteomes" id="UP000664369">
    <property type="component" value="Unassembled WGS sequence"/>
</dbReference>
<organism evidence="1 2">
    <name type="scientific">Hymenobacter negativus</name>
    <dbReference type="NCBI Taxonomy" id="2795026"/>
    <lineage>
        <taxon>Bacteria</taxon>
        <taxon>Pseudomonadati</taxon>
        <taxon>Bacteroidota</taxon>
        <taxon>Cytophagia</taxon>
        <taxon>Cytophagales</taxon>
        <taxon>Hymenobacteraceae</taxon>
        <taxon>Hymenobacter</taxon>
    </lineage>
</organism>
<proteinExistence type="predicted"/>
<protein>
    <recommendedName>
        <fullName evidence="3">GAF domain-containing protein</fullName>
    </recommendedName>
</protein>
<name>A0ABS3QM31_9BACT</name>
<evidence type="ECO:0000313" key="2">
    <source>
        <dbReference type="Proteomes" id="UP000664369"/>
    </source>
</evidence>
<gene>
    <name evidence="1" type="ORF">J4E00_24185</name>
</gene>
<evidence type="ECO:0008006" key="3">
    <source>
        <dbReference type="Google" id="ProtNLM"/>
    </source>
</evidence>
<evidence type="ECO:0000313" key="1">
    <source>
        <dbReference type="EMBL" id="MBO2012187.1"/>
    </source>
</evidence>
<sequence>MRRTDFDFALDLLTQADLQPVEMASTGLIGLMATLDKKGLVAWVFDDEGNFLRFEKGLILAG</sequence>
<dbReference type="EMBL" id="JAGETZ010000015">
    <property type="protein sequence ID" value="MBO2012187.1"/>
    <property type="molecule type" value="Genomic_DNA"/>
</dbReference>
<keyword evidence="2" id="KW-1185">Reference proteome</keyword>
<accession>A0ABS3QM31</accession>
<comment type="caution">
    <text evidence="1">The sequence shown here is derived from an EMBL/GenBank/DDBJ whole genome shotgun (WGS) entry which is preliminary data.</text>
</comment>
<dbReference type="RefSeq" id="WP_208177955.1">
    <property type="nucleotide sequence ID" value="NZ_JAGETZ010000015.1"/>
</dbReference>
<reference evidence="1 2" key="1">
    <citation type="submission" date="2021-03" db="EMBL/GenBank/DDBJ databases">
        <authorList>
            <person name="Kim M.K."/>
        </authorList>
    </citation>
    <scope>NUCLEOTIDE SEQUENCE [LARGE SCALE GENOMIC DNA]</scope>
    <source>
        <strain evidence="1 2">BT442</strain>
    </source>
</reference>